<dbReference type="Proteomes" id="UP000434101">
    <property type="component" value="Unassembled WGS sequence"/>
</dbReference>
<dbReference type="RefSeq" id="WP_160063000.1">
    <property type="nucleotide sequence ID" value="NZ_WUYX01000015.1"/>
</dbReference>
<protein>
    <recommendedName>
        <fullName evidence="3">DUF7344 domain-containing protein</fullName>
    </recommendedName>
</protein>
<dbReference type="InterPro" id="IPR055768">
    <property type="entry name" value="DUF7344"/>
</dbReference>
<reference evidence="4 5" key="1">
    <citation type="submission" date="2020-01" db="EMBL/GenBank/DDBJ databases">
        <title>Natronorubrum sp. JWXQ-INN 674 isolated from Inner Mongolia Autonomous Region of China.</title>
        <authorList>
            <person name="Xue Q."/>
        </authorList>
    </citation>
    <scope>NUCLEOTIDE SEQUENCE [LARGE SCALE GENOMIC DNA]</scope>
    <source>
        <strain evidence="4 5">JWXQ-INN-674</strain>
    </source>
</reference>
<sequence length="190" mass="20966">MAITVSRNHVVGDENSSDGAESDADQSEFDPDDIYHLLQTRRRRDVLRYLRTTDGPVRLRDLAEQVAAWEQETTIENLTSSQRQRVYISLYQSHLPKLDNRGIVDYDKDRGVVTATPLAAQFDPYLAGLEESSEDPWPRRYAGTVGCCSLFLAATAGGIAPASWFSTAVLIVVAFTVVTALHAYSAQVAS</sequence>
<feature type="transmembrane region" description="Helical" evidence="2">
    <location>
        <begin position="165"/>
        <end position="184"/>
    </location>
</feature>
<keyword evidence="2" id="KW-1133">Transmembrane helix</keyword>
<dbReference type="EMBL" id="WUYX01000015">
    <property type="protein sequence ID" value="MXV61270.1"/>
    <property type="molecule type" value="Genomic_DNA"/>
</dbReference>
<evidence type="ECO:0000256" key="1">
    <source>
        <dbReference type="SAM" id="MobiDB-lite"/>
    </source>
</evidence>
<feature type="region of interest" description="Disordered" evidence="1">
    <location>
        <begin position="1"/>
        <end position="31"/>
    </location>
</feature>
<dbReference type="OrthoDB" id="331021at2157"/>
<keyword evidence="2" id="KW-0812">Transmembrane</keyword>
<organism evidence="4 5">
    <name type="scientific">Natronorubrum halalkaliphilum</name>
    <dbReference type="NCBI Taxonomy" id="2691917"/>
    <lineage>
        <taxon>Archaea</taxon>
        <taxon>Methanobacteriati</taxon>
        <taxon>Methanobacteriota</taxon>
        <taxon>Stenosarchaea group</taxon>
        <taxon>Halobacteria</taxon>
        <taxon>Halobacteriales</taxon>
        <taxon>Natrialbaceae</taxon>
        <taxon>Natronorubrum</taxon>
    </lineage>
</organism>
<accession>A0A6B0VI88</accession>
<dbReference type="AlphaFoldDB" id="A0A6B0VI88"/>
<evidence type="ECO:0000313" key="5">
    <source>
        <dbReference type="Proteomes" id="UP000434101"/>
    </source>
</evidence>
<feature type="compositionally biased region" description="Acidic residues" evidence="1">
    <location>
        <begin position="20"/>
        <end position="31"/>
    </location>
</feature>
<feature type="domain" description="DUF7344" evidence="3">
    <location>
        <begin position="35"/>
        <end position="114"/>
    </location>
</feature>
<comment type="caution">
    <text evidence="4">The sequence shown here is derived from an EMBL/GenBank/DDBJ whole genome shotgun (WGS) entry which is preliminary data.</text>
</comment>
<name>A0A6B0VI88_9EURY</name>
<proteinExistence type="predicted"/>
<keyword evidence="2" id="KW-0472">Membrane</keyword>
<feature type="transmembrane region" description="Helical" evidence="2">
    <location>
        <begin position="141"/>
        <end position="159"/>
    </location>
</feature>
<evidence type="ECO:0000313" key="4">
    <source>
        <dbReference type="EMBL" id="MXV61270.1"/>
    </source>
</evidence>
<dbReference type="Pfam" id="PF24035">
    <property type="entry name" value="DUF7344"/>
    <property type="match status" value="1"/>
</dbReference>
<evidence type="ECO:0000259" key="3">
    <source>
        <dbReference type="Pfam" id="PF24035"/>
    </source>
</evidence>
<gene>
    <name evidence="4" type="ORF">GS429_04165</name>
</gene>
<evidence type="ECO:0000256" key="2">
    <source>
        <dbReference type="SAM" id="Phobius"/>
    </source>
</evidence>
<keyword evidence="5" id="KW-1185">Reference proteome</keyword>